<dbReference type="InterPro" id="IPR036514">
    <property type="entry name" value="SGNH_hydro_sf"/>
</dbReference>
<evidence type="ECO:0000313" key="3">
    <source>
        <dbReference type="EMBL" id="REG01392.1"/>
    </source>
</evidence>
<keyword evidence="1" id="KW-0732">Signal</keyword>
<evidence type="ECO:0000256" key="1">
    <source>
        <dbReference type="SAM" id="SignalP"/>
    </source>
</evidence>
<gene>
    <name evidence="3" type="ORF">DFJ67_7475</name>
</gene>
<evidence type="ECO:0000313" key="4">
    <source>
        <dbReference type="Proteomes" id="UP000256913"/>
    </source>
</evidence>
<dbReference type="InterPro" id="IPR053140">
    <property type="entry name" value="GDSL_Rv0518-like"/>
</dbReference>
<feature type="domain" description="SGNH hydrolase-type esterase" evidence="2">
    <location>
        <begin position="221"/>
        <end position="430"/>
    </location>
</feature>
<feature type="chain" id="PRO_5038381581" evidence="1">
    <location>
        <begin position="44"/>
        <end position="441"/>
    </location>
</feature>
<name>A0A3D9ZW60_9ACTN</name>
<dbReference type="InterPro" id="IPR013830">
    <property type="entry name" value="SGNH_hydro"/>
</dbReference>
<dbReference type="PANTHER" id="PTHR43784">
    <property type="entry name" value="GDSL-LIKE LIPASE/ACYLHYDROLASE, PUTATIVE (AFU_ORTHOLOGUE AFUA_2G00820)-RELATED"/>
    <property type="match status" value="1"/>
</dbReference>
<dbReference type="AlphaFoldDB" id="A0A3D9ZW60"/>
<feature type="signal peptide" evidence="1">
    <location>
        <begin position="1"/>
        <end position="43"/>
    </location>
</feature>
<proteinExistence type="predicted"/>
<organism evidence="3 4">
    <name type="scientific">Asanoa ferruginea</name>
    <dbReference type="NCBI Taxonomy" id="53367"/>
    <lineage>
        <taxon>Bacteria</taxon>
        <taxon>Bacillati</taxon>
        <taxon>Actinomycetota</taxon>
        <taxon>Actinomycetes</taxon>
        <taxon>Micromonosporales</taxon>
        <taxon>Micromonosporaceae</taxon>
        <taxon>Asanoa</taxon>
    </lineage>
</organism>
<comment type="caution">
    <text evidence="3">The sequence shown here is derived from an EMBL/GenBank/DDBJ whole genome shotgun (WGS) entry which is preliminary data.</text>
</comment>
<accession>A0A3D9ZW60</accession>
<dbReference type="Proteomes" id="UP000256913">
    <property type="component" value="Unassembled WGS sequence"/>
</dbReference>
<dbReference type="Gene3D" id="3.40.50.1110">
    <property type="entry name" value="SGNH hydrolase"/>
    <property type="match status" value="1"/>
</dbReference>
<sequence length="441" mass="46412">MIPQPNKLTSVTVWSGVGHMRRFLTLLTAALVTTLTLAGSADATGTGTAWVGTWGTAVTGAATPPQPATTFDNQTVRQVVHVSTGGAALRVRLSNEYGAGPLTIGAARVARSAGGSAIAAGTDRPLTFGGRTEFTIPRGAPALSDPVRLAVPAQTDLVISIFLPRSTPAATQHSSAFQRTFIATGDATREANLAGAQETTSWYFLSGVSVTGNARAGSVVAFGDSITDGAVTTVDANHRWPDFLARRLHADRALRDVGVVNKGIGGNRLLYDGNTLPDPPFGGLGPIFGDSALSRFDRDVAAQAGARHVIVLLGINDIGQPGSISPESEAVSTDDLIFGHRELIARAHERGLRIYGATLTPFQDTTIPGYYTPANETKRQALNAWIRTSGEYDAVIDFDRAVRDPAQPGRMLPGFDSGDHLHPNDAGMKAMADAIPLRLFR</sequence>
<reference evidence="3 4" key="1">
    <citation type="submission" date="2018-08" db="EMBL/GenBank/DDBJ databases">
        <title>Sequencing the genomes of 1000 actinobacteria strains.</title>
        <authorList>
            <person name="Klenk H.-P."/>
        </authorList>
    </citation>
    <scope>NUCLEOTIDE SEQUENCE [LARGE SCALE GENOMIC DNA]</scope>
    <source>
        <strain evidence="3 4">DSM 44099</strain>
    </source>
</reference>
<dbReference type="CDD" id="cd01830">
    <property type="entry name" value="XynE_like"/>
    <property type="match status" value="1"/>
</dbReference>
<dbReference type="PANTHER" id="PTHR43784:SF2">
    <property type="entry name" value="GDSL-LIKE LIPASE_ACYLHYDROLASE, PUTATIVE (AFU_ORTHOLOGUE AFUA_2G00820)-RELATED"/>
    <property type="match status" value="1"/>
</dbReference>
<dbReference type="EMBL" id="QUMQ01000001">
    <property type="protein sequence ID" value="REG01392.1"/>
    <property type="molecule type" value="Genomic_DNA"/>
</dbReference>
<dbReference type="Pfam" id="PF13472">
    <property type="entry name" value="Lipase_GDSL_2"/>
    <property type="match status" value="1"/>
</dbReference>
<protein>
    <submittedName>
        <fullName evidence="3">Lysophospholipase L1-like esterase</fullName>
    </submittedName>
</protein>
<keyword evidence="4" id="KW-1185">Reference proteome</keyword>
<dbReference type="SUPFAM" id="SSF52266">
    <property type="entry name" value="SGNH hydrolase"/>
    <property type="match status" value="1"/>
</dbReference>
<evidence type="ECO:0000259" key="2">
    <source>
        <dbReference type="Pfam" id="PF13472"/>
    </source>
</evidence>